<comment type="caution">
    <text evidence="1">The sequence shown here is derived from an EMBL/GenBank/DDBJ whole genome shotgun (WGS) entry which is preliminary data.</text>
</comment>
<evidence type="ECO:0008006" key="3">
    <source>
        <dbReference type="Google" id="ProtNLM"/>
    </source>
</evidence>
<proteinExistence type="predicted"/>
<dbReference type="RefSeq" id="WP_345545351.1">
    <property type="nucleotide sequence ID" value="NZ_BAAAZA010000001.1"/>
</dbReference>
<evidence type="ECO:0000313" key="2">
    <source>
        <dbReference type="Proteomes" id="UP001501563"/>
    </source>
</evidence>
<organism evidence="1 2">
    <name type="scientific">Streptomyces lannensis</name>
    <dbReference type="NCBI Taxonomy" id="766498"/>
    <lineage>
        <taxon>Bacteria</taxon>
        <taxon>Bacillati</taxon>
        <taxon>Actinomycetota</taxon>
        <taxon>Actinomycetes</taxon>
        <taxon>Kitasatosporales</taxon>
        <taxon>Streptomycetaceae</taxon>
        <taxon>Streptomyces</taxon>
    </lineage>
</organism>
<reference evidence="2" key="1">
    <citation type="journal article" date="2019" name="Int. J. Syst. Evol. Microbiol.">
        <title>The Global Catalogue of Microorganisms (GCM) 10K type strain sequencing project: providing services to taxonomists for standard genome sequencing and annotation.</title>
        <authorList>
            <consortium name="The Broad Institute Genomics Platform"/>
            <consortium name="The Broad Institute Genome Sequencing Center for Infectious Disease"/>
            <person name="Wu L."/>
            <person name="Ma J."/>
        </authorList>
    </citation>
    <scope>NUCLEOTIDE SEQUENCE [LARGE SCALE GENOMIC DNA]</scope>
    <source>
        <strain evidence="2">JCM 16578</strain>
    </source>
</reference>
<sequence>MIDTTKLQAFLRTDPRDVGCERAMEVLHIYAEMPENDRHIGEMAGVEAHLRACGPCSEDYQGLLAAIALAAHDL</sequence>
<accession>A0ABP7JGQ7</accession>
<gene>
    <name evidence="1" type="ORF">GCM10022207_00680</name>
</gene>
<keyword evidence="2" id="KW-1185">Reference proteome</keyword>
<dbReference type="Proteomes" id="UP001501563">
    <property type="component" value="Unassembled WGS sequence"/>
</dbReference>
<protein>
    <recommendedName>
        <fullName evidence="3">Zinc-finger domain-containing protein</fullName>
    </recommendedName>
</protein>
<dbReference type="EMBL" id="BAAAZA010000001">
    <property type="protein sequence ID" value="GAA3844105.1"/>
    <property type="molecule type" value="Genomic_DNA"/>
</dbReference>
<name>A0ABP7JGQ7_9ACTN</name>
<evidence type="ECO:0000313" key="1">
    <source>
        <dbReference type="EMBL" id="GAA3844105.1"/>
    </source>
</evidence>